<dbReference type="Pfam" id="PF16122">
    <property type="entry name" value="40S_SA_C"/>
    <property type="match status" value="1"/>
</dbReference>
<protein>
    <recommendedName>
        <fullName evidence="6">Small ribosomal subunit protein uS2</fullName>
    </recommendedName>
</protein>
<keyword evidence="3 6" id="KW-0963">Cytoplasm</keyword>
<dbReference type="InterPro" id="IPR023591">
    <property type="entry name" value="Ribosomal_uS2_flav_dom_sf"/>
</dbReference>
<dbReference type="FunFam" id="3.40.50.10490:FF:000010">
    <property type="entry name" value="40S ribosomal protein S0"/>
    <property type="match status" value="1"/>
</dbReference>
<dbReference type="EMBL" id="SPOI01000286">
    <property type="protein sequence ID" value="TIB29669.1"/>
    <property type="molecule type" value="Genomic_DNA"/>
</dbReference>
<dbReference type="SUPFAM" id="SSF52313">
    <property type="entry name" value="Ribosomal protein S2"/>
    <property type="match status" value="1"/>
</dbReference>
<evidence type="ECO:0000313" key="10">
    <source>
        <dbReference type="EMBL" id="TIB29669.1"/>
    </source>
</evidence>
<dbReference type="InterPro" id="IPR001865">
    <property type="entry name" value="Ribosomal_uS2"/>
</dbReference>
<dbReference type="EMBL" id="SPOF01000001">
    <property type="protein sequence ID" value="TIB17388.1"/>
    <property type="molecule type" value="Genomic_DNA"/>
</dbReference>
<evidence type="ECO:0000256" key="5">
    <source>
        <dbReference type="ARBA" id="ARBA00023274"/>
    </source>
</evidence>
<evidence type="ECO:0000256" key="3">
    <source>
        <dbReference type="ARBA" id="ARBA00022490"/>
    </source>
</evidence>
<name>A0A4T0GUE8_WALIC</name>
<dbReference type="Gene3D" id="3.40.50.10490">
    <property type="entry name" value="Glucose-6-phosphate isomerase like protein, domain 1"/>
    <property type="match status" value="1"/>
</dbReference>
<evidence type="ECO:0000256" key="7">
    <source>
        <dbReference type="RuleBase" id="RU003631"/>
    </source>
</evidence>
<dbReference type="GO" id="GO:0003735">
    <property type="term" value="F:structural constituent of ribosome"/>
    <property type="evidence" value="ECO:0007669"/>
    <property type="project" value="UniProtKB-UniRule"/>
</dbReference>
<dbReference type="InterPro" id="IPR027498">
    <property type="entry name" value="Ribosomal_uS2_euk"/>
</dbReference>
<evidence type="ECO:0000313" key="12">
    <source>
        <dbReference type="Proteomes" id="UP000310689"/>
    </source>
</evidence>
<evidence type="ECO:0000313" key="11">
    <source>
        <dbReference type="Proteomes" id="UP000306954"/>
    </source>
</evidence>
<comment type="function">
    <text evidence="6">Required for the assembly and/or stability of the 40S ribosomal subunit. Required for the processing of the 20S rRNA-precursor to mature 18S rRNA in a late step of the maturation of 40S ribosomal subunits.</text>
</comment>
<dbReference type="InterPro" id="IPR018130">
    <property type="entry name" value="Ribosomal_uS2_CS"/>
</dbReference>
<dbReference type="GO" id="GO:0000028">
    <property type="term" value="P:ribosomal small subunit assembly"/>
    <property type="evidence" value="ECO:0007669"/>
    <property type="project" value="UniProtKB-UniRule"/>
</dbReference>
<feature type="domain" description="Small ribosomal subunit protein uS2 C-terminal" evidence="8">
    <location>
        <begin position="198"/>
        <end position="298"/>
    </location>
</feature>
<dbReference type="InterPro" id="IPR044924">
    <property type="entry name" value="HAD-SF_hydro_IA_REG-2-like_cap"/>
</dbReference>
<comment type="caution">
    <text evidence="10">The sequence shown here is derived from an EMBL/GenBank/DDBJ whole genome shotgun (WGS) entry which is preliminary data.</text>
</comment>
<keyword evidence="4 6" id="KW-0689">Ribosomal protein</keyword>
<dbReference type="Proteomes" id="UP000306954">
    <property type="component" value="Unassembled WGS sequence"/>
</dbReference>
<dbReference type="PRINTS" id="PR00395">
    <property type="entry name" value="RIBOSOMALS2"/>
</dbReference>
<dbReference type="InterPro" id="IPR032281">
    <property type="entry name" value="Ribosomal_uS2_C"/>
</dbReference>
<dbReference type="AlphaFoldDB" id="A0A4T0GUE8"/>
<dbReference type="Proteomes" id="UP000310689">
    <property type="component" value="Unassembled WGS sequence"/>
</dbReference>
<dbReference type="InterPro" id="IPR005707">
    <property type="entry name" value="Ribosomal_uS2_euk/arc"/>
</dbReference>
<evidence type="ECO:0000256" key="4">
    <source>
        <dbReference type="ARBA" id="ARBA00022980"/>
    </source>
</evidence>
<dbReference type="GO" id="GO:0006412">
    <property type="term" value="P:translation"/>
    <property type="evidence" value="ECO:0007669"/>
    <property type="project" value="UniProtKB-UniRule"/>
</dbReference>
<gene>
    <name evidence="6" type="primary">RPS0</name>
    <name evidence="10" type="ORF">E3P86_03636</name>
    <name evidence="9" type="ORF">E3P90_00078</name>
</gene>
<evidence type="ECO:0000256" key="2">
    <source>
        <dbReference type="ARBA" id="ARBA00006242"/>
    </source>
</evidence>
<accession>A0A4T0GUE8</accession>
<evidence type="ECO:0000313" key="9">
    <source>
        <dbReference type="EMBL" id="TIB17388.1"/>
    </source>
</evidence>
<dbReference type="GO" id="GO:0022627">
    <property type="term" value="C:cytosolic small ribosomal subunit"/>
    <property type="evidence" value="ECO:0007669"/>
    <property type="project" value="UniProtKB-UniRule"/>
</dbReference>
<evidence type="ECO:0000256" key="1">
    <source>
        <dbReference type="ARBA" id="ARBA00004496"/>
    </source>
</evidence>
<dbReference type="CDD" id="cd01425">
    <property type="entry name" value="RPS2"/>
    <property type="match status" value="1"/>
</dbReference>
<dbReference type="Pfam" id="PF00318">
    <property type="entry name" value="Ribosomal_S2"/>
    <property type="match status" value="2"/>
</dbReference>
<dbReference type="PROSITE" id="PS00963">
    <property type="entry name" value="RIBOSOMAL_S2_2"/>
    <property type="match status" value="1"/>
</dbReference>
<dbReference type="HAMAP" id="MF_03015">
    <property type="entry name" value="Ribosomal_S2_euk"/>
    <property type="match status" value="1"/>
</dbReference>
<comment type="subcellular location">
    <subcellularLocation>
        <location evidence="1 6">Cytoplasm</location>
    </subcellularLocation>
</comment>
<dbReference type="Gene3D" id="1.10.150.720">
    <property type="entry name" value="Haloacid dehalogenase-like hydrolase"/>
    <property type="match status" value="1"/>
</dbReference>
<keyword evidence="5 6" id="KW-0687">Ribonucleoprotein</keyword>
<evidence type="ECO:0000256" key="6">
    <source>
        <dbReference type="HAMAP-Rule" id="MF_03015"/>
    </source>
</evidence>
<comment type="subunit">
    <text evidence="6">Component of the small ribosomal subunit. Mature ribosomes consist of a small (40S) and a large (60S) subunit. The 40S subunit contains about 33 different proteins and 1 molecule of RNA (18S). The 60S subunit contains about 49 different proteins and 3 molecules of RNA (25S, 5.8S and 5S). Interacts with RPS21.</text>
</comment>
<proteinExistence type="inferred from homology"/>
<comment type="similarity">
    <text evidence="2 6 7">Belongs to the universal ribosomal protein uS2 family.</text>
</comment>
<sequence>MSALQMTSDDVSLLLAAHCHMGVKNVEKAMEPYVWRTRKDGINLINLGKTWEKLMLAARIIAAVENPNDVAVISSRPYGQRAVHKFAAQTGAQAIAGRFTPGSFTNYITRSFKEPRLIIVTDPRVDHQAIREAAYVNIPVIALCDTDAALKFVDVAIPTNNKGRHSIGLIWWLLAREVLRLRGTISRSENWNIMPDMFFYRAPEEVEAEQAALAEAKVIASSGEGRNADAEAEGATAIPEWDVQGAAQAGAVDPTVAAGIQSNDAVDWAADGTLGTTDWAAEPTAVQEGTAAQQSSWEPRQPIPNQYAHVFHKHGININPDVIKSSFKVAFVQLNEKASNYGKSIAWTPNQWWSTLIRMVIEDNVSVADINNTSLQVIQNELLTRFASSEGYEPFEGSYETRERG</sequence>
<dbReference type="NCBIfam" id="TIGR01012">
    <property type="entry name" value="uS2_euk_arch"/>
    <property type="match status" value="1"/>
</dbReference>
<reference evidence="11 12" key="1">
    <citation type="submission" date="2019-03" db="EMBL/GenBank/DDBJ databases">
        <title>Sequencing 23 genomes of Wallemia ichthyophaga.</title>
        <authorList>
            <person name="Gostincar C."/>
        </authorList>
    </citation>
    <scope>NUCLEOTIDE SEQUENCE [LARGE SCALE GENOMIC DNA]</scope>
    <source>
        <strain evidence="10 12">EXF-6200</strain>
        <strain evidence="9 11">EXF-8621</strain>
    </source>
</reference>
<organism evidence="10 12">
    <name type="scientific">Wallemia ichthyophaga</name>
    <dbReference type="NCBI Taxonomy" id="245174"/>
    <lineage>
        <taxon>Eukaryota</taxon>
        <taxon>Fungi</taxon>
        <taxon>Dikarya</taxon>
        <taxon>Basidiomycota</taxon>
        <taxon>Wallemiomycotina</taxon>
        <taxon>Wallemiomycetes</taxon>
        <taxon>Wallemiales</taxon>
        <taxon>Wallemiaceae</taxon>
        <taxon>Wallemia</taxon>
    </lineage>
</organism>
<dbReference type="PANTHER" id="PTHR11489">
    <property type="entry name" value="40S RIBOSOMAL PROTEIN SA"/>
    <property type="match status" value="1"/>
</dbReference>
<evidence type="ECO:0000259" key="8">
    <source>
        <dbReference type="Pfam" id="PF16122"/>
    </source>
</evidence>